<dbReference type="Proteomes" id="UP000179807">
    <property type="component" value="Unassembled WGS sequence"/>
</dbReference>
<evidence type="ECO:0000313" key="3">
    <source>
        <dbReference type="Proteomes" id="UP000179807"/>
    </source>
</evidence>
<dbReference type="RefSeq" id="XP_068346063.1">
    <property type="nucleotide sequence ID" value="XM_068513382.1"/>
</dbReference>
<evidence type="ECO:0000313" key="2">
    <source>
        <dbReference type="EMBL" id="OHS92926.1"/>
    </source>
</evidence>
<proteinExistence type="predicted"/>
<reference evidence="2" key="1">
    <citation type="submission" date="2016-10" db="EMBL/GenBank/DDBJ databases">
        <authorList>
            <person name="Benchimol M."/>
            <person name="Almeida L.G."/>
            <person name="Vasconcelos A.T."/>
            <person name="Perreira-Neves A."/>
            <person name="Rosa I.A."/>
            <person name="Tasca T."/>
            <person name="Bogo M.R."/>
            <person name="de Souza W."/>
        </authorList>
    </citation>
    <scope>NUCLEOTIDE SEQUENCE [LARGE SCALE GENOMIC DNA]</scope>
    <source>
        <strain evidence="2">K</strain>
    </source>
</reference>
<dbReference type="EMBL" id="MLAK01001451">
    <property type="protein sequence ID" value="OHS92926.1"/>
    <property type="molecule type" value="Genomic_DNA"/>
</dbReference>
<accession>A0A1J4IZU7</accession>
<protein>
    <submittedName>
        <fullName evidence="2">Uncharacterized protein</fullName>
    </submittedName>
</protein>
<feature type="region of interest" description="Disordered" evidence="1">
    <location>
        <begin position="1"/>
        <end position="51"/>
    </location>
</feature>
<keyword evidence="3" id="KW-1185">Reference proteome</keyword>
<evidence type="ECO:0000256" key="1">
    <source>
        <dbReference type="SAM" id="MobiDB-lite"/>
    </source>
</evidence>
<dbReference type="GeneID" id="94848086"/>
<comment type="caution">
    <text evidence="2">The sequence shown here is derived from an EMBL/GenBank/DDBJ whole genome shotgun (WGS) entry which is preliminary data.</text>
</comment>
<feature type="compositionally biased region" description="Low complexity" evidence="1">
    <location>
        <begin position="15"/>
        <end position="32"/>
    </location>
</feature>
<name>A0A1J4IZU7_9EUKA</name>
<dbReference type="VEuPathDB" id="TrichDB:TRFO_40737"/>
<dbReference type="AlphaFoldDB" id="A0A1J4IZU7"/>
<sequence>MTDDPRKVRDFRLYPNNQNPNKDQNNNNSENPFKGRGRRPINTDLNSSNINGAKRTKQINNNQTHPNVSILNRNNPVNNLSNLNQKRFHITVPKPQATQGLNGKPKQKKTSNLKETDASNLNHHINGKTVNNPINNHLNGYPQHTPNPMKKFHTLNNIMNDPMNEIQTIILNLINNARKRSNGRPLAFARSCTKQLDECCNKMISGEIPTKIISRENLLQISSKIPRCQKASHVVTVLPQNLENDVLAIAQVAFDKWMASATMRTSVLGPYHVVGILSIPNNNNQIIVSALFAELSNK</sequence>
<feature type="compositionally biased region" description="Basic and acidic residues" evidence="1">
    <location>
        <begin position="1"/>
        <end position="12"/>
    </location>
</feature>
<organism evidence="2 3">
    <name type="scientific">Tritrichomonas foetus</name>
    <dbReference type="NCBI Taxonomy" id="1144522"/>
    <lineage>
        <taxon>Eukaryota</taxon>
        <taxon>Metamonada</taxon>
        <taxon>Parabasalia</taxon>
        <taxon>Tritrichomonadida</taxon>
        <taxon>Tritrichomonadidae</taxon>
        <taxon>Tritrichomonas</taxon>
    </lineage>
</organism>
<gene>
    <name evidence="2" type="ORF">TRFO_40737</name>
</gene>